<dbReference type="InterPro" id="IPR000873">
    <property type="entry name" value="AMP-dep_synth/lig_dom"/>
</dbReference>
<dbReference type="GO" id="GO:0006631">
    <property type="term" value="P:fatty acid metabolic process"/>
    <property type="evidence" value="ECO:0007669"/>
    <property type="project" value="TreeGrafter"/>
</dbReference>
<dbReference type="PROSITE" id="PS00455">
    <property type="entry name" value="AMP_BINDING"/>
    <property type="match status" value="1"/>
</dbReference>
<gene>
    <name evidence="5" type="primary">menE</name>
    <name evidence="5" type="ORF">Dpo_4c00730</name>
</gene>
<feature type="domain" description="AMP-binding enzyme C-terminal" evidence="4">
    <location>
        <begin position="404"/>
        <end position="478"/>
    </location>
</feature>
<keyword evidence="6" id="KW-1185">Reference proteome</keyword>
<dbReference type="GO" id="GO:0008756">
    <property type="term" value="F:o-succinylbenzoate-CoA ligase activity"/>
    <property type="evidence" value="ECO:0007669"/>
    <property type="project" value="UniProtKB-EC"/>
</dbReference>
<evidence type="ECO:0000313" key="6">
    <source>
        <dbReference type="Proteomes" id="UP000014216"/>
    </source>
</evidence>
<comment type="similarity">
    <text evidence="1">Belongs to the ATP-dependent AMP-binding enzyme family.</text>
</comment>
<evidence type="ECO:0000259" key="3">
    <source>
        <dbReference type="Pfam" id="PF00501"/>
    </source>
</evidence>
<dbReference type="EC" id="6.2.1.26" evidence="5"/>
<dbReference type="RefSeq" id="WP_006965764.1">
    <property type="nucleotide sequence ID" value="NZ_APJX01000004.1"/>
</dbReference>
<organism evidence="5 6">
    <name type="scientific">Desulfotignum phosphitoxidans DSM 13687</name>
    <dbReference type="NCBI Taxonomy" id="1286635"/>
    <lineage>
        <taxon>Bacteria</taxon>
        <taxon>Pseudomonadati</taxon>
        <taxon>Thermodesulfobacteriota</taxon>
        <taxon>Desulfobacteria</taxon>
        <taxon>Desulfobacterales</taxon>
        <taxon>Desulfobacteraceae</taxon>
        <taxon>Desulfotignum</taxon>
    </lineage>
</organism>
<dbReference type="Pfam" id="PF13193">
    <property type="entry name" value="AMP-binding_C"/>
    <property type="match status" value="1"/>
</dbReference>
<dbReference type="EMBL" id="APJX01000004">
    <property type="protein sequence ID" value="EMS79526.1"/>
    <property type="molecule type" value="Genomic_DNA"/>
</dbReference>
<dbReference type="OrthoDB" id="9799237at2"/>
<dbReference type="AlphaFoldDB" id="S0G5L2"/>
<dbReference type="Pfam" id="PF00501">
    <property type="entry name" value="AMP-binding"/>
    <property type="match status" value="1"/>
</dbReference>
<dbReference type="PATRIC" id="fig|1286635.3.peg.2109"/>
<proteinExistence type="inferred from homology"/>
<keyword evidence="2 5" id="KW-0436">Ligase</keyword>
<protein>
    <submittedName>
        <fullName evidence="5">2-succinylbenzoate-CoA ligase MenE</fullName>
        <ecNumber evidence="5">6.2.1.26</ecNumber>
    </submittedName>
</protein>
<evidence type="ECO:0000313" key="5">
    <source>
        <dbReference type="EMBL" id="EMS79526.1"/>
    </source>
</evidence>
<evidence type="ECO:0000256" key="2">
    <source>
        <dbReference type="ARBA" id="ARBA00022598"/>
    </source>
</evidence>
<dbReference type="Proteomes" id="UP000014216">
    <property type="component" value="Unassembled WGS sequence"/>
</dbReference>
<reference evidence="5 6" key="1">
    <citation type="journal article" date="2013" name="Genome Announc.">
        <title>Draft Genome Sequence of Desulfotignum phosphitoxidans DSM 13687 Strain FiPS-3.</title>
        <authorList>
            <person name="Poehlein A."/>
            <person name="Daniel R."/>
            <person name="Simeonova D.D."/>
        </authorList>
    </citation>
    <scope>NUCLEOTIDE SEQUENCE [LARGE SCALE GENOMIC DNA]</scope>
    <source>
        <strain evidence="5 6">DSM 13687</strain>
    </source>
</reference>
<name>S0G5L2_9BACT</name>
<comment type="caution">
    <text evidence="5">The sequence shown here is derived from an EMBL/GenBank/DDBJ whole genome shotgun (WGS) entry which is preliminary data.</text>
</comment>
<dbReference type="PANTHER" id="PTHR43201:SF5">
    <property type="entry name" value="MEDIUM-CHAIN ACYL-COA LIGASE ACSF2, MITOCHONDRIAL"/>
    <property type="match status" value="1"/>
</dbReference>
<dbReference type="PANTHER" id="PTHR43201">
    <property type="entry name" value="ACYL-COA SYNTHETASE"/>
    <property type="match status" value="1"/>
</dbReference>
<dbReference type="GO" id="GO:0031956">
    <property type="term" value="F:medium-chain fatty acid-CoA ligase activity"/>
    <property type="evidence" value="ECO:0007669"/>
    <property type="project" value="TreeGrafter"/>
</dbReference>
<feature type="domain" description="AMP-dependent synthetase/ligase" evidence="3">
    <location>
        <begin position="9"/>
        <end position="351"/>
    </location>
</feature>
<evidence type="ECO:0000259" key="4">
    <source>
        <dbReference type="Pfam" id="PF13193"/>
    </source>
</evidence>
<accession>S0G5L2</accession>
<dbReference type="InterPro" id="IPR042099">
    <property type="entry name" value="ANL_N_sf"/>
</dbReference>
<dbReference type="SUPFAM" id="SSF56801">
    <property type="entry name" value="Acetyl-CoA synthetase-like"/>
    <property type="match status" value="1"/>
</dbReference>
<dbReference type="Gene3D" id="3.40.50.12780">
    <property type="entry name" value="N-terminal domain of ligase-like"/>
    <property type="match status" value="1"/>
</dbReference>
<evidence type="ECO:0000256" key="1">
    <source>
        <dbReference type="ARBA" id="ARBA00006432"/>
    </source>
</evidence>
<dbReference type="InterPro" id="IPR020845">
    <property type="entry name" value="AMP-binding_CS"/>
</dbReference>
<dbReference type="InterPro" id="IPR045851">
    <property type="entry name" value="AMP-bd_C_sf"/>
</dbReference>
<dbReference type="InterPro" id="IPR025110">
    <property type="entry name" value="AMP-bd_C"/>
</dbReference>
<dbReference type="Gene3D" id="3.30.300.30">
    <property type="match status" value="1"/>
</dbReference>
<sequence>MSKNLFDLFEQNVNKTPEKTAIVHDKKHLTYQELFRDVKTLSAHLHHKGVTKNTHLAIIANNSIEFVTIMLSCAYLGATIVPLPLTLKNERLVKALRRSDCDFAIGWFTTISYLAENNIFNNDKLIAMGKKAGNCDFYDDFFHKHAAFSISDSVPPDTNYILTMTSGSTGDPKPIIFTQKTKINRSIIATKEIYDLNDNDTVLVSTPLYHSLALRSVLLPLLIGGTAILLTKFTAKNWVDAVEKHNVTFLFAVSTQLEAITHYMQENTYNLNSLNTIISSSALLKQNIKEKLLNIFNCTIYECYGTSEVGVVSHLKVKEMMGSVGKALPYVDLKIKNGEILCKTLTAFEGYYKNEEATQKAHDEEGYFRTGDLGTLDKNGFLFYQGRTKDVIITGAINVYPKDIEDLINEFEEVEDCAVIGIENEHFGEIIVACMTEKDNYSIKIPDIQKACLKHLTDYQMPQKFKIVKSFPKSGLGKILKNDLKKMVVNEERKVGKFNCGTTS</sequence>